<dbReference type="InterPro" id="IPR011042">
    <property type="entry name" value="6-blade_b-propeller_TolB-like"/>
</dbReference>
<dbReference type="Proteomes" id="UP000005038">
    <property type="component" value="Unassembled WGS sequence"/>
</dbReference>
<comment type="similarity">
    <text evidence="1">Belongs to the SMP-30/CGR1 family.</text>
</comment>
<accession>H5THQ2</accession>
<dbReference type="GO" id="GO:0016787">
    <property type="term" value="F:hydrolase activity"/>
    <property type="evidence" value="ECO:0007669"/>
    <property type="project" value="UniProtKB-KW"/>
</dbReference>
<name>H5THQ2_GORO1</name>
<dbReference type="PANTHER" id="PTHR47572">
    <property type="entry name" value="LIPOPROTEIN-RELATED"/>
    <property type="match status" value="1"/>
</dbReference>
<proteinExistence type="inferred from homology"/>
<evidence type="ECO:0000256" key="2">
    <source>
        <dbReference type="ARBA" id="ARBA00022801"/>
    </source>
</evidence>
<dbReference type="Gene3D" id="2.120.10.30">
    <property type="entry name" value="TolB, C-terminal domain"/>
    <property type="match status" value="1"/>
</dbReference>
<dbReference type="PANTHER" id="PTHR47572:SF4">
    <property type="entry name" value="LACTONASE DRP35"/>
    <property type="match status" value="1"/>
</dbReference>
<dbReference type="InterPro" id="IPR013658">
    <property type="entry name" value="SGL"/>
</dbReference>
<keyword evidence="5" id="KW-1185">Reference proteome</keyword>
<dbReference type="AlphaFoldDB" id="H5THQ2"/>
<evidence type="ECO:0000313" key="5">
    <source>
        <dbReference type="Proteomes" id="UP000005038"/>
    </source>
</evidence>
<sequence length="325" mass="34738">MHSGLHVAAEYAEWPRSSVEGSYTPIMTTPQQRTVVSDMSFTECPRWHDGRLWFVDFYTHAVYSVKEDGSELRTELEVPAQPSGLGWLPDGRLLVVSMKHRTILRLEDDGSVVVHADVSAHVTGHPNDMVVDGEGRAWLGNFGFDLMAGADIEPASLLRIDPDGTVTSVASGLYFPNGSVVTPDGTTLIVDETFGNRISAFTIHADGSLGERRDWARFGDQPSSPSLADALGMAVVAPDGCGLDAQGCLWVADAVGSRVIRVREGGEIVDEIALGTGAYACMLGGSADDTLFISCAPDFDEHARSAAREATIRAVRVAVGHAGRP</sequence>
<organism evidence="4 5">
    <name type="scientific">Gordonia otitidis (strain DSM 44809 / CCUG 52243 / JCM 12355 / NBRC 100426 / IFM 10032)</name>
    <dbReference type="NCBI Taxonomy" id="1108044"/>
    <lineage>
        <taxon>Bacteria</taxon>
        <taxon>Bacillati</taxon>
        <taxon>Actinomycetota</taxon>
        <taxon>Actinomycetes</taxon>
        <taxon>Mycobacteriales</taxon>
        <taxon>Gordoniaceae</taxon>
        <taxon>Gordonia</taxon>
    </lineage>
</organism>
<dbReference type="Pfam" id="PF08450">
    <property type="entry name" value="SGL"/>
    <property type="match status" value="1"/>
</dbReference>
<keyword evidence="2 4" id="KW-0378">Hydrolase</keyword>
<evidence type="ECO:0000259" key="3">
    <source>
        <dbReference type="Pfam" id="PF08450"/>
    </source>
</evidence>
<reference evidence="4" key="1">
    <citation type="submission" date="2012-02" db="EMBL/GenBank/DDBJ databases">
        <title>Whole genome shotgun sequence of Gordonia otitidis NBRC 100426.</title>
        <authorList>
            <person name="Yoshida I."/>
            <person name="Hosoyama A."/>
            <person name="Tsuchikane K."/>
            <person name="Katsumata H."/>
            <person name="Yamazaki S."/>
            <person name="Fujita N."/>
        </authorList>
    </citation>
    <scope>NUCLEOTIDE SEQUENCE [LARGE SCALE GENOMIC DNA]</scope>
    <source>
        <strain evidence="4">NBRC 100426</strain>
    </source>
</reference>
<dbReference type="SUPFAM" id="SSF63829">
    <property type="entry name" value="Calcium-dependent phosphotriesterase"/>
    <property type="match status" value="1"/>
</dbReference>
<protein>
    <submittedName>
        <fullName evidence="4">Lactone hydrolase</fullName>
    </submittedName>
</protein>
<dbReference type="STRING" id="1108044.GOOTI_036_00210"/>
<gene>
    <name evidence="4" type="ORF">GOOTI_036_00210</name>
</gene>
<evidence type="ECO:0000313" key="4">
    <source>
        <dbReference type="EMBL" id="GAB33010.1"/>
    </source>
</evidence>
<evidence type="ECO:0000256" key="1">
    <source>
        <dbReference type="ARBA" id="ARBA00008853"/>
    </source>
</evidence>
<feature type="domain" description="SMP-30/Gluconolactonase/LRE-like region" evidence="3">
    <location>
        <begin position="41"/>
        <end position="296"/>
    </location>
</feature>
<dbReference type="InterPro" id="IPR051262">
    <property type="entry name" value="SMP-30/CGR1_Lactonase"/>
</dbReference>
<dbReference type="EMBL" id="BAFB01000036">
    <property type="protein sequence ID" value="GAB33010.1"/>
    <property type="molecule type" value="Genomic_DNA"/>
</dbReference>
<comment type="caution">
    <text evidence="4">The sequence shown here is derived from an EMBL/GenBank/DDBJ whole genome shotgun (WGS) entry which is preliminary data.</text>
</comment>